<organism evidence="1">
    <name type="scientific">Aphanomyces astaci</name>
    <name type="common">Crayfish plague agent</name>
    <dbReference type="NCBI Taxonomy" id="112090"/>
    <lineage>
        <taxon>Eukaryota</taxon>
        <taxon>Sar</taxon>
        <taxon>Stramenopiles</taxon>
        <taxon>Oomycota</taxon>
        <taxon>Saprolegniomycetes</taxon>
        <taxon>Saprolegniales</taxon>
        <taxon>Verrucalvaceae</taxon>
        <taxon>Aphanomyces</taxon>
    </lineage>
</organism>
<evidence type="ECO:0000313" key="1">
    <source>
        <dbReference type="EMBL" id="ETV73112.1"/>
    </source>
</evidence>
<dbReference type="Gene3D" id="1.25.40.10">
    <property type="entry name" value="Tetratricopeptide repeat domain"/>
    <property type="match status" value="1"/>
</dbReference>
<name>W4G088_APHAT</name>
<dbReference type="RefSeq" id="XP_009837317.1">
    <property type="nucleotide sequence ID" value="XM_009839015.1"/>
</dbReference>
<dbReference type="VEuPathDB" id="FungiDB:H257_11937"/>
<dbReference type="GeneID" id="20813933"/>
<proteinExistence type="predicted"/>
<reference evidence="1" key="1">
    <citation type="submission" date="2013-12" db="EMBL/GenBank/DDBJ databases">
        <title>The Genome Sequence of Aphanomyces astaci APO3.</title>
        <authorList>
            <consortium name="The Broad Institute Genomics Platform"/>
            <person name="Russ C."/>
            <person name="Tyler B."/>
            <person name="van West P."/>
            <person name="Dieguez-Uribeondo J."/>
            <person name="Young S.K."/>
            <person name="Zeng Q."/>
            <person name="Gargeya S."/>
            <person name="Fitzgerald M."/>
            <person name="Abouelleil A."/>
            <person name="Alvarado L."/>
            <person name="Chapman S.B."/>
            <person name="Gainer-Dewar J."/>
            <person name="Goldberg J."/>
            <person name="Griggs A."/>
            <person name="Gujja S."/>
            <person name="Hansen M."/>
            <person name="Howarth C."/>
            <person name="Imamovic A."/>
            <person name="Ireland A."/>
            <person name="Larimer J."/>
            <person name="McCowan C."/>
            <person name="Murphy C."/>
            <person name="Pearson M."/>
            <person name="Poon T.W."/>
            <person name="Priest M."/>
            <person name="Roberts A."/>
            <person name="Saif S."/>
            <person name="Shea T."/>
            <person name="Sykes S."/>
            <person name="Wortman J."/>
            <person name="Nusbaum C."/>
            <person name="Birren B."/>
        </authorList>
    </citation>
    <scope>NUCLEOTIDE SEQUENCE [LARGE SCALE GENOMIC DNA]</scope>
    <source>
        <strain evidence="1">APO3</strain>
    </source>
</reference>
<dbReference type="InterPro" id="IPR011990">
    <property type="entry name" value="TPR-like_helical_dom_sf"/>
</dbReference>
<gene>
    <name evidence="1" type="ORF">H257_11937</name>
</gene>
<dbReference type="AlphaFoldDB" id="W4G088"/>
<evidence type="ECO:0008006" key="2">
    <source>
        <dbReference type="Google" id="ProtNLM"/>
    </source>
</evidence>
<sequence length="58" mass="6381">MHPHHPKAMYSAGLAYWHLGHPQLAATKFTAVLAADLSHAKAIYALHVLHTQFHVSVS</sequence>
<dbReference type="SUPFAM" id="SSF48452">
    <property type="entry name" value="TPR-like"/>
    <property type="match status" value="1"/>
</dbReference>
<dbReference type="EMBL" id="KI913150">
    <property type="protein sequence ID" value="ETV73112.1"/>
    <property type="molecule type" value="Genomic_DNA"/>
</dbReference>
<protein>
    <recommendedName>
        <fullName evidence="2">Tetratricopeptide repeat protein</fullName>
    </recommendedName>
</protein>
<accession>W4G088</accession>